<accession>A0AAP5H4Z1</accession>
<dbReference type="GO" id="GO:0009103">
    <property type="term" value="P:lipopolysaccharide biosynthetic process"/>
    <property type="evidence" value="ECO:0007669"/>
    <property type="project" value="TreeGrafter"/>
</dbReference>
<dbReference type="PANTHER" id="PTHR46401:SF2">
    <property type="entry name" value="GLYCOSYLTRANSFERASE WBBK-RELATED"/>
    <property type="match status" value="1"/>
</dbReference>
<protein>
    <submittedName>
        <fullName evidence="3">Glycosyltransferase involved in cell wall biosynthesis</fullName>
    </submittedName>
</protein>
<dbReference type="RefSeq" id="WP_310139795.1">
    <property type="nucleotide sequence ID" value="NZ_JAVDTR010000006.1"/>
</dbReference>
<evidence type="ECO:0000259" key="2">
    <source>
        <dbReference type="Pfam" id="PF00534"/>
    </source>
</evidence>
<name>A0AAP5H4Z1_PAEAM</name>
<gene>
    <name evidence="3" type="ORF">J2W91_002483</name>
</gene>
<comment type="caution">
    <text evidence="3">The sequence shown here is derived from an EMBL/GenBank/DDBJ whole genome shotgun (WGS) entry which is preliminary data.</text>
</comment>
<sequence length="340" mass="39430">MREPIVYMLPKMIKTNKFNELLSQSIEDEGWDVKHFSKKDLRNIRKNDVLHFHWPSFYYKGNNAFSTFIKSILFILMIVYVRLKGAKLFWTVHNIWPHNSGRTWHDYWMRTFLVRNCTKLIVMGKPLIRSVCETFHVKESLIEVIPHGHYQGVYGRTGQNIRELFNIPANDYVFAFFGQVSPYKGVDDLIKAFNHLDWPDAHLLIAGKKAADYDLEAIIGQSDRIHTYFNFIQDGEYSDYFEAIDSMILPYKNIATSGSAILALSYGKPVVAPRIGLMEEYLPENCAVLYDPADQSGLEEAMKQIRAKDDEFREGKGFQSMLEKLEWSGIAKRTISLYAI</sequence>
<dbReference type="InterPro" id="IPR001296">
    <property type="entry name" value="Glyco_trans_1"/>
</dbReference>
<evidence type="ECO:0000256" key="1">
    <source>
        <dbReference type="ARBA" id="ARBA00022679"/>
    </source>
</evidence>
<evidence type="ECO:0000313" key="4">
    <source>
        <dbReference type="Proteomes" id="UP001254832"/>
    </source>
</evidence>
<dbReference type="SUPFAM" id="SSF53756">
    <property type="entry name" value="UDP-Glycosyltransferase/glycogen phosphorylase"/>
    <property type="match status" value="1"/>
</dbReference>
<dbReference type="Proteomes" id="UP001254832">
    <property type="component" value="Unassembled WGS sequence"/>
</dbReference>
<organism evidence="3 4">
    <name type="scientific">Paenibacillus amylolyticus</name>
    <dbReference type="NCBI Taxonomy" id="1451"/>
    <lineage>
        <taxon>Bacteria</taxon>
        <taxon>Bacillati</taxon>
        <taxon>Bacillota</taxon>
        <taxon>Bacilli</taxon>
        <taxon>Bacillales</taxon>
        <taxon>Paenibacillaceae</taxon>
        <taxon>Paenibacillus</taxon>
    </lineage>
</organism>
<dbReference type="EMBL" id="JAVDTR010000006">
    <property type="protein sequence ID" value="MDR6724021.1"/>
    <property type="molecule type" value="Genomic_DNA"/>
</dbReference>
<feature type="domain" description="Glycosyl transferase family 1" evidence="2">
    <location>
        <begin position="161"/>
        <end position="307"/>
    </location>
</feature>
<reference evidence="3" key="1">
    <citation type="submission" date="2023-07" db="EMBL/GenBank/DDBJ databases">
        <title>Sorghum-associated microbial communities from plants grown in Nebraska, USA.</title>
        <authorList>
            <person name="Schachtman D."/>
        </authorList>
    </citation>
    <scope>NUCLEOTIDE SEQUENCE</scope>
    <source>
        <strain evidence="3">BE80</strain>
    </source>
</reference>
<dbReference type="PANTHER" id="PTHR46401">
    <property type="entry name" value="GLYCOSYLTRANSFERASE WBBK-RELATED"/>
    <property type="match status" value="1"/>
</dbReference>
<dbReference type="AlphaFoldDB" id="A0AAP5H4Z1"/>
<dbReference type="Pfam" id="PF00534">
    <property type="entry name" value="Glycos_transf_1"/>
    <property type="match status" value="1"/>
</dbReference>
<proteinExistence type="predicted"/>
<keyword evidence="1" id="KW-0808">Transferase</keyword>
<evidence type="ECO:0000313" key="3">
    <source>
        <dbReference type="EMBL" id="MDR6724021.1"/>
    </source>
</evidence>
<dbReference type="GO" id="GO:0016757">
    <property type="term" value="F:glycosyltransferase activity"/>
    <property type="evidence" value="ECO:0007669"/>
    <property type="project" value="InterPro"/>
</dbReference>
<dbReference type="Gene3D" id="3.40.50.2000">
    <property type="entry name" value="Glycogen Phosphorylase B"/>
    <property type="match status" value="2"/>
</dbReference>